<dbReference type="PANTHER" id="PTHR30383:SF29">
    <property type="entry name" value="SGNH HYDROLASE-TYPE ESTERASE DOMAIN-CONTAINING PROTEIN"/>
    <property type="match status" value="1"/>
</dbReference>
<dbReference type="Pfam" id="PF13472">
    <property type="entry name" value="Lipase_GDSL_2"/>
    <property type="match status" value="1"/>
</dbReference>
<dbReference type="InterPro" id="IPR051532">
    <property type="entry name" value="Ester_Hydrolysis_Enzymes"/>
</dbReference>
<evidence type="ECO:0000259" key="2">
    <source>
        <dbReference type="Pfam" id="PF13472"/>
    </source>
</evidence>
<keyword evidence="1" id="KW-1133">Transmembrane helix</keyword>
<keyword evidence="4" id="KW-1185">Reference proteome</keyword>
<dbReference type="EMBL" id="JACONZ010000005">
    <property type="protein sequence ID" value="MBC5582410.1"/>
    <property type="molecule type" value="Genomic_DNA"/>
</dbReference>
<dbReference type="SUPFAM" id="SSF52266">
    <property type="entry name" value="SGNH hydrolase"/>
    <property type="match status" value="1"/>
</dbReference>
<evidence type="ECO:0000313" key="3">
    <source>
        <dbReference type="EMBL" id="MBC5582410.1"/>
    </source>
</evidence>
<feature type="domain" description="SGNH hydrolase-type esterase" evidence="2">
    <location>
        <begin position="114"/>
        <end position="254"/>
    </location>
</feature>
<dbReference type="PANTHER" id="PTHR30383">
    <property type="entry name" value="THIOESTERASE 1/PROTEASE 1/LYSOPHOSPHOLIPASE L1"/>
    <property type="match status" value="1"/>
</dbReference>
<reference evidence="3" key="1">
    <citation type="submission" date="2020-08" db="EMBL/GenBank/DDBJ databases">
        <title>Genome public.</title>
        <authorList>
            <person name="Liu C."/>
            <person name="Sun Q."/>
        </authorList>
    </citation>
    <scope>NUCLEOTIDE SEQUENCE</scope>
    <source>
        <strain evidence="3">BX8</strain>
    </source>
</reference>
<sequence length="270" mass="30027">MLKKDRKTAAGAALPPAVKKAALPGALLLAALVLAAVVNLWLFAALLLAALAAAFAFLLRLGMVGCTGPLLRPGLALCAKKFELRYGSRPKGEIVFYGASNFTFWKTLEDDMKPYAAQNHGFGGSTDALMEQQAERMLYPYEPSVVFLQTGSNDNARGLTLEQIQRNKERLFAEYRSRLPQARFVVMSGLPLPGRPQYWQDIQTLNKFLADYCARTERMEFIDATAAMTTPEGAFRPEYFVRDGIHLNAQGHAVWTRLMHEKLREMGVQP</sequence>
<dbReference type="InterPro" id="IPR036514">
    <property type="entry name" value="SGNH_hydro_sf"/>
</dbReference>
<name>A0A923L214_9FIRM</name>
<dbReference type="InterPro" id="IPR013830">
    <property type="entry name" value="SGNH_hydro"/>
</dbReference>
<organism evidence="3 4">
    <name type="scientific">Anaerofilum hominis</name>
    <dbReference type="NCBI Taxonomy" id="2763016"/>
    <lineage>
        <taxon>Bacteria</taxon>
        <taxon>Bacillati</taxon>
        <taxon>Bacillota</taxon>
        <taxon>Clostridia</taxon>
        <taxon>Eubacteriales</taxon>
        <taxon>Oscillospiraceae</taxon>
        <taxon>Anaerofilum</taxon>
    </lineage>
</organism>
<accession>A0A923L214</accession>
<dbReference type="Gene3D" id="3.40.50.1110">
    <property type="entry name" value="SGNH hydrolase"/>
    <property type="match status" value="1"/>
</dbReference>
<dbReference type="AlphaFoldDB" id="A0A923L214"/>
<feature type="transmembrane region" description="Helical" evidence="1">
    <location>
        <begin position="48"/>
        <end position="71"/>
    </location>
</feature>
<evidence type="ECO:0000313" key="4">
    <source>
        <dbReference type="Proteomes" id="UP000659630"/>
    </source>
</evidence>
<feature type="transmembrane region" description="Helical" evidence="1">
    <location>
        <begin position="21"/>
        <end position="42"/>
    </location>
</feature>
<protein>
    <recommendedName>
        <fullName evidence="2">SGNH hydrolase-type esterase domain-containing protein</fullName>
    </recommendedName>
</protein>
<comment type="caution">
    <text evidence="3">The sequence shown here is derived from an EMBL/GenBank/DDBJ whole genome shotgun (WGS) entry which is preliminary data.</text>
</comment>
<keyword evidence="1" id="KW-0812">Transmembrane</keyword>
<dbReference type="RefSeq" id="WP_186888773.1">
    <property type="nucleotide sequence ID" value="NZ_JACONZ010000005.1"/>
</dbReference>
<keyword evidence="1" id="KW-0472">Membrane</keyword>
<proteinExistence type="predicted"/>
<evidence type="ECO:0000256" key="1">
    <source>
        <dbReference type="SAM" id="Phobius"/>
    </source>
</evidence>
<gene>
    <name evidence="3" type="ORF">H8S23_12930</name>
</gene>
<dbReference type="Proteomes" id="UP000659630">
    <property type="component" value="Unassembled WGS sequence"/>
</dbReference>